<dbReference type="AlphaFoldDB" id="A0A8X7CBG6"/>
<evidence type="ECO:0000313" key="2">
    <source>
        <dbReference type="EMBL" id="GFY58759.1"/>
    </source>
</evidence>
<dbReference type="EMBL" id="BMAV01012233">
    <property type="protein sequence ID" value="GFY58759.1"/>
    <property type="molecule type" value="Genomic_DNA"/>
</dbReference>
<proteinExistence type="predicted"/>
<comment type="caution">
    <text evidence="2">The sequence shown here is derived from an EMBL/GenBank/DDBJ whole genome shotgun (WGS) entry which is preliminary data.</text>
</comment>
<dbReference type="Proteomes" id="UP000886998">
    <property type="component" value="Unassembled WGS sequence"/>
</dbReference>
<evidence type="ECO:0000313" key="3">
    <source>
        <dbReference type="Proteomes" id="UP000886998"/>
    </source>
</evidence>
<keyword evidence="3" id="KW-1185">Reference proteome</keyword>
<sequence length="92" mass="9903">MAISCPSRTNRRQKSIKHPALLSPNRIPFKAVSAVPPGTRPLSQKSTVLPLGTLSCPLCYSHTGVEDQVQTVDSDSKFTCSNPQASHLLSIC</sequence>
<evidence type="ECO:0000256" key="1">
    <source>
        <dbReference type="SAM" id="MobiDB-lite"/>
    </source>
</evidence>
<accession>A0A8X7CBG6</accession>
<gene>
    <name evidence="2" type="ORF">TNIN_421871</name>
</gene>
<name>A0A8X7CBG6_9ARAC</name>
<reference evidence="2" key="1">
    <citation type="submission" date="2020-08" db="EMBL/GenBank/DDBJ databases">
        <title>Multicomponent nature underlies the extraordinary mechanical properties of spider dragline silk.</title>
        <authorList>
            <person name="Kono N."/>
            <person name="Nakamura H."/>
            <person name="Mori M."/>
            <person name="Yoshida Y."/>
            <person name="Ohtoshi R."/>
            <person name="Malay A.D."/>
            <person name="Moran D.A.P."/>
            <person name="Tomita M."/>
            <person name="Numata K."/>
            <person name="Arakawa K."/>
        </authorList>
    </citation>
    <scope>NUCLEOTIDE SEQUENCE</scope>
</reference>
<organism evidence="2 3">
    <name type="scientific">Trichonephila inaurata madagascariensis</name>
    <dbReference type="NCBI Taxonomy" id="2747483"/>
    <lineage>
        <taxon>Eukaryota</taxon>
        <taxon>Metazoa</taxon>
        <taxon>Ecdysozoa</taxon>
        <taxon>Arthropoda</taxon>
        <taxon>Chelicerata</taxon>
        <taxon>Arachnida</taxon>
        <taxon>Araneae</taxon>
        <taxon>Araneomorphae</taxon>
        <taxon>Entelegynae</taxon>
        <taxon>Araneoidea</taxon>
        <taxon>Nephilidae</taxon>
        <taxon>Trichonephila</taxon>
        <taxon>Trichonephila inaurata</taxon>
    </lineage>
</organism>
<feature type="region of interest" description="Disordered" evidence="1">
    <location>
        <begin position="1"/>
        <end position="20"/>
    </location>
</feature>
<protein>
    <submittedName>
        <fullName evidence="2">Uncharacterized protein</fullName>
    </submittedName>
</protein>